<name>A0ABW3BFC0_9ACTN</name>
<dbReference type="Pfam" id="PF12502">
    <property type="entry name" value="DUF3710"/>
    <property type="match status" value="1"/>
</dbReference>
<dbReference type="Proteomes" id="UP001596956">
    <property type="component" value="Unassembled WGS sequence"/>
</dbReference>
<protein>
    <submittedName>
        <fullName evidence="2">DUF3710 domain-containing protein</fullName>
    </submittedName>
</protein>
<feature type="compositionally biased region" description="Basic and acidic residues" evidence="1">
    <location>
        <begin position="30"/>
        <end position="46"/>
    </location>
</feature>
<proteinExistence type="predicted"/>
<evidence type="ECO:0000313" key="2">
    <source>
        <dbReference type="EMBL" id="MFD0801795.1"/>
    </source>
</evidence>
<accession>A0ABW3BFC0</accession>
<sequence>MFGRRRKKKDGEGADGTAETPGANGTETDFAGRPKDPPEPEKDVDLYRANGPWDLAEEAPEAQRMDLGSVRLPVRSGIEIQVNVAQQQNRIIGVTLRTQRSALQVQPFAAPKSTGIWAEMREELRSQVTSQGGKVEDFEGTFGPELRAVVPVTGKKDEQGRQMGERVRFIGVDGPRWVLHGVIRGEGASKAEAMAEVEELFQQIVVARGDTPMPPREMLPIVVPQEIQQSMAQAAAQRNRAAGDGQAEAGSGKAFCAGQDLREHAENLNEGHGL</sequence>
<reference evidence="3" key="1">
    <citation type="journal article" date="2019" name="Int. J. Syst. Evol. Microbiol.">
        <title>The Global Catalogue of Microorganisms (GCM) 10K type strain sequencing project: providing services to taxonomists for standard genome sequencing and annotation.</title>
        <authorList>
            <consortium name="The Broad Institute Genomics Platform"/>
            <consortium name="The Broad Institute Genome Sequencing Center for Infectious Disease"/>
            <person name="Wu L."/>
            <person name="Ma J."/>
        </authorList>
    </citation>
    <scope>NUCLEOTIDE SEQUENCE [LARGE SCALE GENOMIC DNA]</scope>
    <source>
        <strain evidence="3">CCUG 63369</strain>
    </source>
</reference>
<feature type="region of interest" description="Disordered" evidence="1">
    <location>
        <begin position="1"/>
        <end position="46"/>
    </location>
</feature>
<evidence type="ECO:0000313" key="3">
    <source>
        <dbReference type="Proteomes" id="UP001596956"/>
    </source>
</evidence>
<evidence type="ECO:0000256" key="1">
    <source>
        <dbReference type="SAM" id="MobiDB-lite"/>
    </source>
</evidence>
<comment type="caution">
    <text evidence="2">The sequence shown here is derived from an EMBL/GenBank/DDBJ whole genome shotgun (WGS) entry which is preliminary data.</text>
</comment>
<keyword evidence="3" id="KW-1185">Reference proteome</keyword>
<feature type="non-terminal residue" evidence="2">
    <location>
        <position position="274"/>
    </location>
</feature>
<gene>
    <name evidence="2" type="ORF">ACFQZU_10760</name>
</gene>
<dbReference type="InterPro" id="IPR022183">
    <property type="entry name" value="DUF3710"/>
</dbReference>
<dbReference type="EMBL" id="JBHTHR010000298">
    <property type="protein sequence ID" value="MFD0801795.1"/>
    <property type="molecule type" value="Genomic_DNA"/>
</dbReference>
<organism evidence="2 3">
    <name type="scientific">Streptomonospora algeriensis</name>
    <dbReference type="NCBI Taxonomy" id="995084"/>
    <lineage>
        <taxon>Bacteria</taxon>
        <taxon>Bacillati</taxon>
        <taxon>Actinomycetota</taxon>
        <taxon>Actinomycetes</taxon>
        <taxon>Streptosporangiales</taxon>
        <taxon>Nocardiopsidaceae</taxon>
        <taxon>Streptomonospora</taxon>
    </lineage>
</organism>